<gene>
    <name evidence="2" type="ORF">GI584_00195</name>
</gene>
<sequence length="93" mass="10537">MHVLETIKSFIDKIFQPPIGFLDLAIERIQGIQLVTAQGLDIGSYFAVFGDLPGVWQMVVSSILLSTVLLGTLLIFRSVMRMYYSVKEGVKWW</sequence>
<dbReference type="KEGG" id="grc:GI584_00195"/>
<dbReference type="Proteomes" id="UP000339690">
    <property type="component" value="Chromosome"/>
</dbReference>
<evidence type="ECO:0000313" key="2">
    <source>
        <dbReference type="EMBL" id="QGH32599.1"/>
    </source>
</evidence>
<reference evidence="2 3" key="1">
    <citation type="submission" date="2019-11" db="EMBL/GenBank/DDBJ databases">
        <title>Gracilibacillus salitolerans sp. nov., a moderate halophile isolated from a saline soil in northwest China.</title>
        <authorList>
            <person name="Gan L."/>
        </authorList>
    </citation>
    <scope>NUCLEOTIDE SEQUENCE [LARGE SCALE GENOMIC DNA]</scope>
    <source>
        <strain evidence="2 3">SCU50</strain>
    </source>
</reference>
<keyword evidence="3" id="KW-1185">Reference proteome</keyword>
<accession>A0A5Q2TD05</accession>
<keyword evidence="1" id="KW-1133">Transmembrane helix</keyword>
<protein>
    <submittedName>
        <fullName evidence="2">Uncharacterized protein</fullName>
    </submittedName>
</protein>
<evidence type="ECO:0000256" key="1">
    <source>
        <dbReference type="SAM" id="Phobius"/>
    </source>
</evidence>
<organism evidence="2 3">
    <name type="scientific">Gracilibacillus salitolerans</name>
    <dbReference type="NCBI Taxonomy" id="2663022"/>
    <lineage>
        <taxon>Bacteria</taxon>
        <taxon>Bacillati</taxon>
        <taxon>Bacillota</taxon>
        <taxon>Bacilli</taxon>
        <taxon>Bacillales</taxon>
        <taxon>Bacillaceae</taxon>
        <taxon>Gracilibacillus</taxon>
    </lineage>
</organism>
<keyword evidence="1" id="KW-0812">Transmembrane</keyword>
<proteinExistence type="predicted"/>
<feature type="transmembrane region" description="Helical" evidence="1">
    <location>
        <begin position="55"/>
        <end position="76"/>
    </location>
</feature>
<dbReference type="EMBL" id="CP045915">
    <property type="protein sequence ID" value="QGH32599.1"/>
    <property type="molecule type" value="Genomic_DNA"/>
</dbReference>
<evidence type="ECO:0000313" key="3">
    <source>
        <dbReference type="Proteomes" id="UP000339690"/>
    </source>
</evidence>
<dbReference type="RefSeq" id="WP_153789873.1">
    <property type="nucleotide sequence ID" value="NZ_CP045915.1"/>
</dbReference>
<dbReference type="AlphaFoldDB" id="A0A5Q2TD05"/>
<name>A0A5Q2TD05_9BACI</name>
<keyword evidence="1" id="KW-0472">Membrane</keyword>